<organism evidence="2 3">
    <name type="scientific">Cirrhinus molitorella</name>
    <name type="common">mud carp</name>
    <dbReference type="NCBI Taxonomy" id="172907"/>
    <lineage>
        <taxon>Eukaryota</taxon>
        <taxon>Metazoa</taxon>
        <taxon>Chordata</taxon>
        <taxon>Craniata</taxon>
        <taxon>Vertebrata</taxon>
        <taxon>Euteleostomi</taxon>
        <taxon>Actinopterygii</taxon>
        <taxon>Neopterygii</taxon>
        <taxon>Teleostei</taxon>
        <taxon>Ostariophysi</taxon>
        <taxon>Cypriniformes</taxon>
        <taxon>Cyprinidae</taxon>
        <taxon>Labeoninae</taxon>
        <taxon>Labeonini</taxon>
        <taxon>Cirrhinus</taxon>
    </lineage>
</organism>
<dbReference type="AlphaFoldDB" id="A0AA88PUD3"/>
<evidence type="ECO:0000256" key="1">
    <source>
        <dbReference type="SAM" id="MobiDB-lite"/>
    </source>
</evidence>
<feature type="region of interest" description="Disordered" evidence="1">
    <location>
        <begin position="1"/>
        <end position="20"/>
    </location>
</feature>
<keyword evidence="3" id="KW-1185">Reference proteome</keyword>
<proteinExistence type="predicted"/>
<sequence length="124" mass="13836">MDEKEKEEEEEEPGVKLHQFHCFEKRRGGGAKSLSDTKQRLALNSSLQSADADDKRNTLMKRICIAHLSVSEDMKSRLDVGGKGKHSSDPKRGKPSVTKGNTVAPLRTEEVHEEHMYCFLSPGA</sequence>
<feature type="compositionally biased region" description="Acidic residues" evidence="1">
    <location>
        <begin position="1"/>
        <end position="12"/>
    </location>
</feature>
<dbReference type="Proteomes" id="UP001187343">
    <property type="component" value="Unassembled WGS sequence"/>
</dbReference>
<gene>
    <name evidence="2" type="ORF">Q8A67_006449</name>
</gene>
<name>A0AA88PUD3_9TELE</name>
<dbReference type="EMBL" id="JAUYZG010000006">
    <property type="protein sequence ID" value="KAK2904650.1"/>
    <property type="molecule type" value="Genomic_DNA"/>
</dbReference>
<evidence type="ECO:0000313" key="3">
    <source>
        <dbReference type="Proteomes" id="UP001187343"/>
    </source>
</evidence>
<reference evidence="2" key="1">
    <citation type="submission" date="2023-08" db="EMBL/GenBank/DDBJ databases">
        <title>Chromosome-level Genome Assembly of mud carp (Cirrhinus molitorella).</title>
        <authorList>
            <person name="Liu H."/>
        </authorList>
    </citation>
    <scope>NUCLEOTIDE SEQUENCE</scope>
    <source>
        <strain evidence="2">Prfri</strain>
        <tissue evidence="2">Muscle</tissue>
    </source>
</reference>
<comment type="caution">
    <text evidence="2">The sequence shown here is derived from an EMBL/GenBank/DDBJ whole genome shotgun (WGS) entry which is preliminary data.</text>
</comment>
<feature type="region of interest" description="Disordered" evidence="1">
    <location>
        <begin position="75"/>
        <end position="107"/>
    </location>
</feature>
<protein>
    <submittedName>
        <fullName evidence="2">Uncharacterized protein</fullName>
    </submittedName>
</protein>
<feature type="compositionally biased region" description="Basic and acidic residues" evidence="1">
    <location>
        <begin position="75"/>
        <end position="92"/>
    </location>
</feature>
<evidence type="ECO:0000313" key="2">
    <source>
        <dbReference type="EMBL" id="KAK2904650.1"/>
    </source>
</evidence>
<accession>A0AA88PUD3</accession>